<name>A0A8S5NSY8_9CAUD</name>
<accession>A0A8S5NSY8</accession>
<reference evidence="1" key="1">
    <citation type="journal article" date="2021" name="Proc. Natl. Acad. Sci. U.S.A.">
        <title>A Catalog of Tens of Thousands of Viruses from Human Metagenomes Reveals Hidden Associations with Chronic Diseases.</title>
        <authorList>
            <person name="Tisza M.J."/>
            <person name="Buck C.B."/>
        </authorList>
    </citation>
    <scope>NUCLEOTIDE SEQUENCE</scope>
    <source>
        <strain evidence="1">CtkmZ20</strain>
    </source>
</reference>
<protein>
    <submittedName>
        <fullName evidence="1">Uncharacterized protein</fullName>
    </submittedName>
</protein>
<dbReference type="EMBL" id="BK015248">
    <property type="protein sequence ID" value="DAD97801.1"/>
    <property type="molecule type" value="Genomic_DNA"/>
</dbReference>
<proteinExistence type="predicted"/>
<evidence type="ECO:0000313" key="1">
    <source>
        <dbReference type="EMBL" id="DAD97801.1"/>
    </source>
</evidence>
<organism evidence="1">
    <name type="scientific">Myoviridae sp. ctkmZ20</name>
    <dbReference type="NCBI Taxonomy" id="2825166"/>
    <lineage>
        <taxon>Viruses</taxon>
        <taxon>Duplodnaviria</taxon>
        <taxon>Heunggongvirae</taxon>
        <taxon>Uroviricota</taxon>
        <taxon>Caudoviricetes</taxon>
    </lineage>
</organism>
<sequence length="189" mass="22095">MEKLFYKTQYKLTVKEINEYADSIEDKTDIDCKVCDWIDTFKCMYSIHAFDKPYYSTDFPYAVELTISEENGHVTAHAYGYEEYCKWQKECASVYNTWKQDPDSYIPMPDIAEAFSFEFPVTRGFSDMPDRCDVAISSDLDIVCAIDEYIAEREGNQKVYPWMLKQVMSADDFGVTEEEYDILLEETLA</sequence>